<keyword evidence="4" id="KW-1185">Reference proteome</keyword>
<comment type="similarity">
    <text evidence="1">Belongs to the CDC123 family.</text>
</comment>
<dbReference type="EMBL" id="VFQX01000007">
    <property type="protein sequence ID" value="KAF0982944.1"/>
    <property type="molecule type" value="Genomic_DNA"/>
</dbReference>
<dbReference type="Proteomes" id="UP000444721">
    <property type="component" value="Unassembled WGS sequence"/>
</dbReference>
<comment type="caution">
    <text evidence="3">The sequence shown here is derived from an EMBL/GenBank/DDBJ whole genome shotgun (WGS) entry which is preliminary data.</text>
</comment>
<organism evidence="3 4">
    <name type="scientific">Naegleria fowleri</name>
    <name type="common">Brain eating amoeba</name>
    <dbReference type="NCBI Taxonomy" id="5763"/>
    <lineage>
        <taxon>Eukaryota</taxon>
        <taxon>Discoba</taxon>
        <taxon>Heterolobosea</taxon>
        <taxon>Tetramitia</taxon>
        <taxon>Eutetramitia</taxon>
        <taxon>Vahlkampfiidae</taxon>
        <taxon>Naegleria</taxon>
    </lineage>
</organism>
<dbReference type="GO" id="GO:0005737">
    <property type="term" value="C:cytoplasm"/>
    <property type="evidence" value="ECO:0007669"/>
    <property type="project" value="TreeGrafter"/>
</dbReference>
<dbReference type="PANTHER" id="PTHR15323:SF6">
    <property type="entry name" value="CELL DIVISION CYCLE PROTEIN 123 HOMOLOG"/>
    <property type="match status" value="1"/>
</dbReference>
<dbReference type="AlphaFoldDB" id="A0A6A5C8U6"/>
<dbReference type="Pfam" id="PF07065">
    <property type="entry name" value="D123"/>
    <property type="match status" value="1"/>
</dbReference>
<dbReference type="VEuPathDB" id="AmoebaDB:NF0053270"/>
<evidence type="ECO:0000313" key="4">
    <source>
        <dbReference type="Proteomes" id="UP000444721"/>
    </source>
</evidence>
<proteinExistence type="inferred from homology"/>
<name>A0A6A5C8U6_NAEFO</name>
<sequence length="433" mass="51198">MQPNTISSSQSAVEGSSLNKNDNNNTLSRQQQQQHEGLNTSSDSSSSFSSPFLLSDDQIRKLGIEDHRLEWYRRRHYQNCFALDTWYNQLDKYTFRTMSTELKFEEAKALISLIKLNQSICSSRSEWNRTTREHPQVTNSDHRLTDSEMELLKRIEERIDQCMKQHQDVFRNGAFVKLNTRSPKDVPWREHDNSIYQQLVQIEMNQLNEKTPNNVYVAFLKAMNKSMRVRNGKEALELLGRSQRIYEDLQKNTEFGEELYDSKIIIREWIDEVIENPQYEFRCFVHENHLNAISQYFSDVKFQELCDRKLEIQQQINEFFQHTVLTSTTHSSFVIDFFVSPTRGVMVIELNPFHIGAGACLFSWKQDRQIMMFGPQEFRIKEQNADESIYKSFLTVPWEKYLVLHHNVQSPNYSKEELLKRKQVKEESKCVLA</sequence>
<dbReference type="OMA" id="QNADESI"/>
<dbReference type="InterPro" id="IPR009772">
    <property type="entry name" value="CDC123"/>
</dbReference>
<dbReference type="OrthoDB" id="10258212at2759"/>
<dbReference type="VEuPathDB" id="AmoebaDB:FDP41_010923"/>
<evidence type="ECO:0000313" key="3">
    <source>
        <dbReference type="EMBL" id="KAF0982944.1"/>
    </source>
</evidence>
<feature type="compositionally biased region" description="Low complexity" evidence="2">
    <location>
        <begin position="41"/>
        <end position="50"/>
    </location>
</feature>
<protein>
    <recommendedName>
        <fullName evidence="5">Cell division cycle protein 123 homolog</fullName>
    </recommendedName>
</protein>
<dbReference type="RefSeq" id="XP_044567657.1">
    <property type="nucleotide sequence ID" value="XM_044701274.1"/>
</dbReference>
<accession>A0A6A5C8U6</accession>
<feature type="compositionally biased region" description="Polar residues" evidence="2">
    <location>
        <begin position="1"/>
        <end position="40"/>
    </location>
</feature>
<evidence type="ECO:0000256" key="2">
    <source>
        <dbReference type="SAM" id="MobiDB-lite"/>
    </source>
</evidence>
<feature type="region of interest" description="Disordered" evidence="2">
    <location>
        <begin position="1"/>
        <end position="50"/>
    </location>
</feature>
<evidence type="ECO:0000256" key="1">
    <source>
        <dbReference type="ARBA" id="ARBA00011047"/>
    </source>
</evidence>
<reference evidence="3 4" key="1">
    <citation type="journal article" date="2019" name="Sci. Rep.">
        <title>Nanopore sequencing improves the draft genome of the human pathogenic amoeba Naegleria fowleri.</title>
        <authorList>
            <person name="Liechti N."/>
            <person name="Schurch N."/>
            <person name="Bruggmann R."/>
            <person name="Wittwer M."/>
        </authorList>
    </citation>
    <scope>NUCLEOTIDE SEQUENCE [LARGE SCALE GENOMIC DNA]</scope>
    <source>
        <strain evidence="3 4">ATCC 30894</strain>
    </source>
</reference>
<dbReference type="PANTHER" id="PTHR15323">
    <property type="entry name" value="D123 PROTEIN"/>
    <property type="match status" value="1"/>
</dbReference>
<dbReference type="VEuPathDB" id="AmoebaDB:NfTy_015770"/>
<gene>
    <name evidence="3" type="ORF">FDP41_010923</name>
</gene>
<evidence type="ECO:0008006" key="5">
    <source>
        <dbReference type="Google" id="ProtNLM"/>
    </source>
</evidence>
<dbReference type="GeneID" id="68118138"/>